<dbReference type="PATRIC" id="fig|1297742.4.peg.28"/>
<dbReference type="SUPFAM" id="SSF54001">
    <property type="entry name" value="Cysteine proteinases"/>
    <property type="match status" value="1"/>
</dbReference>
<dbReference type="CDD" id="cd22758">
    <property type="entry name" value="OTU_232R-like"/>
    <property type="match status" value="1"/>
</dbReference>
<feature type="domain" description="OTU" evidence="2">
    <location>
        <begin position="505"/>
        <end position="620"/>
    </location>
</feature>
<evidence type="ECO:0000259" key="2">
    <source>
        <dbReference type="Pfam" id="PF02338"/>
    </source>
</evidence>
<reference evidence="4 5" key="1">
    <citation type="journal article" date="2016" name="PLoS ONE">
        <title>Complete Genome Sequence and Comparative Genomics of a Novel Myxobacterium Myxococcus hansupus.</title>
        <authorList>
            <person name="Sharma G."/>
            <person name="Narwani T."/>
            <person name="Subramanian S."/>
        </authorList>
    </citation>
    <scope>NUCLEOTIDE SEQUENCE [LARGE SCALE GENOMIC DNA]</scope>
    <source>
        <strain evidence="5">mixupus</strain>
    </source>
</reference>
<feature type="compositionally biased region" description="Basic and acidic residues" evidence="1">
    <location>
        <begin position="446"/>
        <end position="470"/>
    </location>
</feature>
<evidence type="ECO:0000313" key="5">
    <source>
        <dbReference type="Proteomes" id="UP000009026"/>
    </source>
</evidence>
<dbReference type="Pfam" id="PF02338">
    <property type="entry name" value="OTU"/>
    <property type="match status" value="1"/>
</dbReference>
<evidence type="ECO:0000256" key="1">
    <source>
        <dbReference type="SAM" id="MobiDB-lite"/>
    </source>
</evidence>
<dbReference type="Gene3D" id="3.90.70.80">
    <property type="match status" value="1"/>
</dbReference>
<dbReference type="GO" id="GO:0016579">
    <property type="term" value="P:protein deubiquitination"/>
    <property type="evidence" value="ECO:0007669"/>
    <property type="project" value="TreeGrafter"/>
</dbReference>
<dbReference type="InterPro" id="IPR003323">
    <property type="entry name" value="OTU_dom"/>
</dbReference>
<dbReference type="AlphaFoldDB" id="A0A0H4WII9"/>
<evidence type="ECO:0008006" key="6">
    <source>
        <dbReference type="Google" id="ProtNLM"/>
    </source>
</evidence>
<name>A0A0H4WII9_9BACT</name>
<dbReference type="STRING" id="1297742.A176_000028"/>
<evidence type="ECO:0000259" key="3">
    <source>
        <dbReference type="Pfam" id="PF25176"/>
    </source>
</evidence>
<feature type="compositionally biased region" description="Basic residues" evidence="1">
    <location>
        <begin position="1082"/>
        <end position="1092"/>
    </location>
</feature>
<feature type="region of interest" description="Disordered" evidence="1">
    <location>
        <begin position="1041"/>
        <end position="1201"/>
    </location>
</feature>
<dbReference type="Proteomes" id="UP000009026">
    <property type="component" value="Chromosome"/>
</dbReference>
<feature type="compositionally biased region" description="Acidic residues" evidence="1">
    <location>
        <begin position="1134"/>
        <end position="1151"/>
    </location>
</feature>
<organism evidence="4 5">
    <name type="scientific">Pseudomyxococcus hansupus</name>
    <dbReference type="NCBI Taxonomy" id="1297742"/>
    <lineage>
        <taxon>Bacteria</taxon>
        <taxon>Pseudomonadati</taxon>
        <taxon>Myxococcota</taxon>
        <taxon>Myxococcia</taxon>
        <taxon>Myxococcales</taxon>
        <taxon>Cystobacterineae</taxon>
        <taxon>Myxococcaceae</taxon>
        <taxon>Pseudomyxococcus</taxon>
    </lineage>
</organism>
<dbReference type="GO" id="GO:0004843">
    <property type="term" value="F:cysteine-type deubiquitinase activity"/>
    <property type="evidence" value="ECO:0007669"/>
    <property type="project" value="TreeGrafter"/>
</dbReference>
<gene>
    <name evidence="4" type="ORF">A176_000028</name>
</gene>
<dbReference type="InterPro" id="IPR038765">
    <property type="entry name" value="Papain-like_cys_pep_sf"/>
</dbReference>
<feature type="domain" description="DUF7831" evidence="3">
    <location>
        <begin position="751"/>
        <end position="873"/>
    </location>
</feature>
<dbReference type="Pfam" id="PF25176">
    <property type="entry name" value="DUF7831"/>
    <property type="match status" value="1"/>
</dbReference>
<accession>A0A0H4WII9</accession>
<dbReference type="InterPro" id="IPR050704">
    <property type="entry name" value="Peptidase_C85-like"/>
</dbReference>
<protein>
    <recommendedName>
        <fullName evidence="6">OTU domain-containing protein</fullName>
    </recommendedName>
</protein>
<dbReference type="KEGG" id="mym:A176_000028"/>
<dbReference type="PANTHER" id="PTHR12419:SF11">
    <property type="entry name" value="OTU DOMAIN-CONTAINING PROTEIN DDB_G0284757"/>
    <property type="match status" value="1"/>
</dbReference>
<dbReference type="PANTHER" id="PTHR12419">
    <property type="entry name" value="OTU DOMAIN CONTAINING PROTEIN"/>
    <property type="match status" value="1"/>
</dbReference>
<feature type="region of interest" description="Disordered" evidence="1">
    <location>
        <begin position="446"/>
        <end position="482"/>
    </location>
</feature>
<dbReference type="EMBL" id="CP012109">
    <property type="protein sequence ID" value="AKQ63116.1"/>
    <property type="molecule type" value="Genomic_DNA"/>
</dbReference>
<proteinExistence type="predicted"/>
<sequence>MYTRAETYGVLWRKDRIQVSLEDVKYLRDHAKDAEMKPVVFDKREPLVVPIQVLEAEGAPRLGIIPWHAPAPSTGNSAARAKDFPAFIQYCQQARKAQHLEVLLSDLNVDTEKPRELVEHCDIELSWGELFTGIRGPNAPDTDLLAHNEGWSTLPKSKFRPWAVNDVDVAKRLSPSWSKSIEQLKEQAGSMEPGPERSGLESSAKWMSGFTNLLDALKKRMGSNDFEPAVMPKSGKLVPQRFGSPKALLGHIESFASPPQRRFGASAYDKICPISTQSGTWQLVYQSGFVVPFPHAFLYADEPELLFMPEASLPVRVRPWVRLLEGSEEGRAILDELRPKAKRPAKNKTEQERYEALMAAARNLSDHMPVVADLLLMDTSVPLLPVEEKPFVPVPIQPVPKRIEDLCANYEAAPEGSDRDKALSALLEGWGGASGEERNTAATRRVEGALQHHEAVSEARDKTEDLELRHTSRKQKALPGKASNAKKLTTHLAEQHQHVVPNLGGGDCLFRSLAQLVFGDESRHAEIRQAVVNHLEDLLAGQSLDAGNQVGPESLANFRQAMQELLDWHRAEWPEALAYQQVHGISEWQQYLLGMRHAGEWGDLIAISAASHLFGVRFRVHARLVGGAFWTDEVNFVNAAQVEVREYTLLNSGNYHFELVLGDDVGALGAGFVATPPGWGALAVARRLVADAPVVAKSSHAMDVTQDEVSSPSTVTDGEGRVLNGKASHGAKLAHAPVILWDSNFHWQLVDAVANPDCLFVFGENEAWKKTPPHPRQTNTQALLRQEPNAIGLRTCWKPSARPLEKGNMVEGEHAVRNVPAITEDLDEVMTALKTKKFRALVIPWDMHANSVALGIGVANLPGYAPSTYKFLNAEILKLIDWAKKHLGTVQVLSRNTGLVPSVAQSHPKTLFIDETSEAMRHAGPPDGSSSFVLGAEDNILRVSTLLFPGAESAEDGLLTDDTEQDNVKRLDRDFDDIEQKIKSGHFHSVSVPADSDGKFILGEQLGRLKTSAPKTWQHLESRLQRLVELCEATRVVDNSASGATTSLGHPGSGDEAEAFKRKGKRPSGEWGGGDVGPASAKRPRKVSKLKGKLPTDAFDDESELPEPSHLQTEDALGLEPAKPKQKRKRSSEDLESQAQEDDEATQEMDNADLMQDVAYSQDEEEEVREDDVPVPPPKKKKSRIEIPSETPPPGDEEEGD</sequence>
<dbReference type="InterPro" id="IPR057153">
    <property type="entry name" value="DUF7831"/>
</dbReference>
<keyword evidence="5" id="KW-1185">Reference proteome</keyword>
<evidence type="ECO:0000313" key="4">
    <source>
        <dbReference type="EMBL" id="AKQ63116.1"/>
    </source>
</evidence>